<reference evidence="14 15" key="1">
    <citation type="submission" date="2019-12" db="EMBL/GenBank/DDBJ databases">
        <title>A genome sequence resource for the geographically widespread anthracnose pathogen Colletotrichum asianum.</title>
        <authorList>
            <person name="Meng Y."/>
        </authorList>
    </citation>
    <scope>NUCLEOTIDE SEQUENCE [LARGE SCALE GENOMIC DNA]</scope>
    <source>
        <strain evidence="14 15">ICMP 18580</strain>
    </source>
</reference>
<evidence type="ECO:0000256" key="5">
    <source>
        <dbReference type="ARBA" id="ARBA00022989"/>
    </source>
</evidence>
<evidence type="ECO:0000256" key="10">
    <source>
        <dbReference type="ARBA" id="ARBA00068717"/>
    </source>
</evidence>
<dbReference type="PRINTS" id="PR00080">
    <property type="entry name" value="SDRFAMILY"/>
</dbReference>
<dbReference type="SUPFAM" id="SSF51735">
    <property type="entry name" value="NAD(P)-binding Rossmann-fold domains"/>
    <property type="match status" value="1"/>
</dbReference>
<evidence type="ECO:0000313" key="15">
    <source>
        <dbReference type="Proteomes" id="UP000434172"/>
    </source>
</evidence>
<keyword evidence="8 13" id="KW-0472">Membrane</keyword>
<keyword evidence="3 13" id="KW-0812">Transmembrane</keyword>
<keyword evidence="4" id="KW-0521">NADP</keyword>
<dbReference type="Pfam" id="PF00106">
    <property type="entry name" value="adh_short"/>
    <property type="match status" value="1"/>
</dbReference>
<keyword evidence="15" id="KW-1185">Reference proteome</keyword>
<accession>A0A8H3WPI3</accession>
<comment type="function">
    <text evidence="9">Catalyzes the reduction of all-trans-retinal to all-trans-retinol in the presence of NADPH.</text>
</comment>
<keyword evidence="7" id="KW-0443">Lipid metabolism</keyword>
<comment type="similarity">
    <text evidence="2 12">Belongs to the short-chain dehydrogenases/reductases (SDR) family.</text>
</comment>
<name>A0A8H3WPI3_9PEZI</name>
<evidence type="ECO:0000256" key="4">
    <source>
        <dbReference type="ARBA" id="ARBA00022857"/>
    </source>
</evidence>
<dbReference type="InterPro" id="IPR002347">
    <property type="entry name" value="SDR_fam"/>
</dbReference>
<evidence type="ECO:0000256" key="12">
    <source>
        <dbReference type="RuleBase" id="RU000363"/>
    </source>
</evidence>
<evidence type="ECO:0000256" key="8">
    <source>
        <dbReference type="ARBA" id="ARBA00023136"/>
    </source>
</evidence>
<evidence type="ECO:0000256" key="9">
    <source>
        <dbReference type="ARBA" id="ARBA00059620"/>
    </source>
</evidence>
<evidence type="ECO:0000256" key="3">
    <source>
        <dbReference type="ARBA" id="ARBA00022692"/>
    </source>
</evidence>
<dbReference type="OrthoDB" id="10253736at2759"/>
<dbReference type="EMBL" id="WOWK01000004">
    <property type="protein sequence ID" value="KAF0331154.1"/>
    <property type="molecule type" value="Genomic_DNA"/>
</dbReference>
<evidence type="ECO:0000256" key="2">
    <source>
        <dbReference type="ARBA" id="ARBA00006484"/>
    </source>
</evidence>
<evidence type="ECO:0000256" key="6">
    <source>
        <dbReference type="ARBA" id="ARBA00023002"/>
    </source>
</evidence>
<gene>
    <name evidence="14" type="ORF">GQ607_001462</name>
</gene>
<dbReference type="GO" id="GO:0052650">
    <property type="term" value="F:all-trans-retinol dehydrogenase (NADP+) activity"/>
    <property type="evidence" value="ECO:0007669"/>
    <property type="project" value="UniProtKB-ARBA"/>
</dbReference>
<protein>
    <recommendedName>
        <fullName evidence="10">Short-chain dehydrogenase/reductase 3</fullName>
    </recommendedName>
    <alternativeName>
        <fullName evidence="11">Retinal short-chain dehydrogenase/reductase 1</fullName>
    </alternativeName>
</protein>
<dbReference type="FunFam" id="3.40.50.720:FF:000131">
    <property type="entry name" value="Short-chain dehydrogenase/reductase 3"/>
    <property type="match status" value="1"/>
</dbReference>
<comment type="caution">
    <text evidence="14">The sequence shown here is derived from an EMBL/GenBank/DDBJ whole genome shotgun (WGS) entry which is preliminary data.</text>
</comment>
<dbReference type="PRINTS" id="PR00081">
    <property type="entry name" value="GDHRDH"/>
</dbReference>
<evidence type="ECO:0000256" key="13">
    <source>
        <dbReference type="SAM" id="Phobius"/>
    </source>
</evidence>
<feature type="transmembrane region" description="Helical" evidence="13">
    <location>
        <begin position="12"/>
        <end position="33"/>
    </location>
</feature>
<keyword evidence="5 13" id="KW-1133">Transmembrane helix</keyword>
<dbReference type="GO" id="GO:0016020">
    <property type="term" value="C:membrane"/>
    <property type="evidence" value="ECO:0007669"/>
    <property type="project" value="UniProtKB-SubCell"/>
</dbReference>
<keyword evidence="6" id="KW-0560">Oxidoreductase</keyword>
<evidence type="ECO:0000256" key="11">
    <source>
        <dbReference type="ARBA" id="ARBA00082544"/>
    </source>
</evidence>
<dbReference type="PANTHER" id="PTHR24322:SF736">
    <property type="entry name" value="RETINOL DEHYDROGENASE 10"/>
    <property type="match status" value="1"/>
</dbReference>
<dbReference type="Gene3D" id="3.40.50.720">
    <property type="entry name" value="NAD(P)-binding Rossmann-like Domain"/>
    <property type="match status" value="1"/>
</dbReference>
<dbReference type="PANTHER" id="PTHR24322">
    <property type="entry name" value="PKSB"/>
    <property type="match status" value="1"/>
</dbReference>
<organism evidence="14 15">
    <name type="scientific">Colletotrichum asianum</name>
    <dbReference type="NCBI Taxonomy" id="702518"/>
    <lineage>
        <taxon>Eukaryota</taxon>
        <taxon>Fungi</taxon>
        <taxon>Dikarya</taxon>
        <taxon>Ascomycota</taxon>
        <taxon>Pezizomycotina</taxon>
        <taxon>Sordariomycetes</taxon>
        <taxon>Hypocreomycetidae</taxon>
        <taxon>Glomerellales</taxon>
        <taxon>Glomerellaceae</taxon>
        <taxon>Colletotrichum</taxon>
        <taxon>Colletotrichum gloeosporioides species complex</taxon>
    </lineage>
</organism>
<evidence type="ECO:0000313" key="14">
    <source>
        <dbReference type="EMBL" id="KAF0331154.1"/>
    </source>
</evidence>
<evidence type="ECO:0000256" key="1">
    <source>
        <dbReference type="ARBA" id="ARBA00004141"/>
    </source>
</evidence>
<evidence type="ECO:0000256" key="7">
    <source>
        <dbReference type="ARBA" id="ARBA00023098"/>
    </source>
</evidence>
<comment type="subcellular location">
    <subcellularLocation>
        <location evidence="1">Membrane</location>
        <topology evidence="1">Multi-pass membrane protein</topology>
    </subcellularLocation>
</comment>
<dbReference type="AlphaFoldDB" id="A0A8H3WPI3"/>
<proteinExistence type="inferred from homology"/>
<dbReference type="Proteomes" id="UP000434172">
    <property type="component" value="Unassembled WGS sequence"/>
</dbReference>
<sequence>MTALVEGAVKSLNIVIGAILNPALSASALAFSVYGPPNLVTQITNSDIVQRRIGVWGLKTVLKILVAVGVGRVLNRIQNLRATNNWNLFARENWSWSGEIAVVTGGCNEIGKAIVLALVQRGLRVAILDVAELPSELQKIDSVFYWNCDISSASAVAEAADSIREMVGHPSILINNAGMANRSSILDLAPEKASKLFGVNLMALWYTTKAFLPSMILKNKGHIVTIASMASFISLPTAVDYSASKAGALAFHEGLTCEIKHIYRSPGVLTTVVHPMWVATDMTKDDKKAIERGGINKMMKPEDVAKVVADQIFSRRGAQLIIPSQVSWLSGFRGLPNWFQEIIRDSIGK</sequence>
<dbReference type="InterPro" id="IPR036291">
    <property type="entry name" value="NAD(P)-bd_dom_sf"/>
</dbReference>